<keyword evidence="1" id="KW-0472">Membrane</keyword>
<feature type="transmembrane region" description="Helical" evidence="1">
    <location>
        <begin position="35"/>
        <end position="57"/>
    </location>
</feature>
<comment type="caution">
    <text evidence="2">The sequence shown here is derived from an EMBL/GenBank/DDBJ whole genome shotgun (WGS) entry which is preliminary data.</text>
</comment>
<organism evidence="2 3">
    <name type="scientific">Bacteroides gallinaceum</name>
    <dbReference type="NCBI Taxonomy" id="1462571"/>
    <lineage>
        <taxon>Bacteria</taxon>
        <taxon>Pseudomonadati</taxon>
        <taxon>Bacteroidota</taxon>
        <taxon>Bacteroidia</taxon>
        <taxon>Bacteroidales</taxon>
        <taxon>Bacteroidaceae</taxon>
        <taxon>Bacteroides</taxon>
    </lineage>
</organism>
<keyword evidence="1" id="KW-1133">Transmembrane helix</keyword>
<dbReference type="RefSeq" id="WP_301935143.1">
    <property type="nucleotide sequence ID" value="NZ_JAUEII010000058.1"/>
</dbReference>
<reference evidence="2" key="1">
    <citation type="submission" date="2023-06" db="EMBL/GenBank/DDBJ databases">
        <authorList>
            <person name="Zeman M."/>
            <person name="Kubasova T."/>
            <person name="Jahodarova E."/>
            <person name="Nykrynova M."/>
            <person name="Rychlik I."/>
        </authorList>
    </citation>
    <scope>NUCLEOTIDE SEQUENCE</scope>
    <source>
        <strain evidence="2">84_SSukc20</strain>
    </source>
</reference>
<dbReference type="Proteomes" id="UP001167871">
    <property type="component" value="Unassembled WGS sequence"/>
</dbReference>
<feature type="transmembrane region" description="Helical" evidence="1">
    <location>
        <begin position="63"/>
        <end position="83"/>
    </location>
</feature>
<feature type="transmembrane region" description="Helical" evidence="1">
    <location>
        <begin position="104"/>
        <end position="125"/>
    </location>
</feature>
<keyword evidence="1" id="KW-0812">Transmembrane</keyword>
<evidence type="ECO:0000313" key="3">
    <source>
        <dbReference type="Proteomes" id="UP001167871"/>
    </source>
</evidence>
<accession>A0ABT7XA53</accession>
<name>A0ABT7XA53_9BACE</name>
<gene>
    <name evidence="2" type="ORF">QVO10_16430</name>
</gene>
<feature type="non-terminal residue" evidence="2">
    <location>
        <position position="1"/>
    </location>
</feature>
<keyword evidence="3" id="KW-1185">Reference proteome</keyword>
<reference evidence="2" key="2">
    <citation type="submission" date="2024-05" db="EMBL/GenBank/DDBJ databases">
        <title>Identification and characterization of horizontal gene transfer across gut microbiota members of farm animals based on homology search.</title>
        <authorList>
            <person name="Schwarzerova J."/>
            <person name="Nykrynova M."/>
            <person name="Jureckova K."/>
            <person name="Cejkova D."/>
            <person name="Rychlik I."/>
        </authorList>
    </citation>
    <scope>NUCLEOTIDE SEQUENCE</scope>
    <source>
        <strain evidence="2">84_SSukc20</strain>
    </source>
</reference>
<sequence length="132" mass="16159">KQFEINIMNWYIYWYFAIKYFFWGLLGYGRAGNYIGFVFFYLPFVALIMALIAPFPFVNDNKLLIYLSCSILFIVINEIVFWDETKRYRRWNNHYRNNGNNRKSWFFVAISIIGTVSWFFLPLLLKDYYTNR</sequence>
<feature type="transmembrane region" description="Helical" evidence="1">
    <location>
        <begin position="12"/>
        <end position="28"/>
    </location>
</feature>
<evidence type="ECO:0000256" key="1">
    <source>
        <dbReference type="SAM" id="Phobius"/>
    </source>
</evidence>
<evidence type="ECO:0000313" key="2">
    <source>
        <dbReference type="EMBL" id="MDN0050939.1"/>
    </source>
</evidence>
<protein>
    <submittedName>
        <fullName evidence="2">Uncharacterized protein</fullName>
    </submittedName>
</protein>
<dbReference type="EMBL" id="JAUEII010000058">
    <property type="protein sequence ID" value="MDN0050939.1"/>
    <property type="molecule type" value="Genomic_DNA"/>
</dbReference>
<proteinExistence type="predicted"/>